<accession>A0ACB8QJW1</accession>
<reference evidence="1" key="1">
    <citation type="submission" date="2021-02" db="EMBL/GenBank/DDBJ databases">
        <authorList>
            <consortium name="DOE Joint Genome Institute"/>
            <person name="Ahrendt S."/>
            <person name="Looney B.P."/>
            <person name="Miyauchi S."/>
            <person name="Morin E."/>
            <person name="Drula E."/>
            <person name="Courty P.E."/>
            <person name="Chicoki N."/>
            <person name="Fauchery L."/>
            <person name="Kohler A."/>
            <person name="Kuo A."/>
            <person name="Labutti K."/>
            <person name="Pangilinan J."/>
            <person name="Lipzen A."/>
            <person name="Riley R."/>
            <person name="Andreopoulos W."/>
            <person name="He G."/>
            <person name="Johnson J."/>
            <person name="Barry K.W."/>
            <person name="Grigoriev I.V."/>
            <person name="Nagy L."/>
            <person name="Hibbett D."/>
            <person name="Henrissat B."/>
            <person name="Matheny P.B."/>
            <person name="Labbe J."/>
            <person name="Martin F."/>
        </authorList>
    </citation>
    <scope>NUCLEOTIDE SEQUENCE</scope>
    <source>
        <strain evidence="1">EC-137</strain>
    </source>
</reference>
<evidence type="ECO:0000313" key="2">
    <source>
        <dbReference type="Proteomes" id="UP000814128"/>
    </source>
</evidence>
<sequence length="196" mass="21974">MATSKLLPPLKGDATGHYRIHIVGNSGTGKTTLGAQLSAILNVPHVPLDTIAWLPDWRMRDRPAFQQALLDALGDAPTGWVVDGNYTRLDSGLLDGMATDLIWLDPPLLLYFPRLLWRTFLRLIRVSPPCSPGCEERASETFSRDSIVLFCLQHHGVCRTRYGAQLALDIRMRRLGGWGREQRTWVEAVREMAKGE</sequence>
<name>A0ACB8QJW1_9AGAM</name>
<evidence type="ECO:0000313" key="1">
    <source>
        <dbReference type="EMBL" id="KAI0031940.1"/>
    </source>
</evidence>
<proteinExistence type="predicted"/>
<reference evidence="1" key="2">
    <citation type="journal article" date="2022" name="New Phytol.">
        <title>Evolutionary transition to the ectomycorrhizal habit in the genomes of a hyperdiverse lineage of mushroom-forming fungi.</title>
        <authorList>
            <person name="Looney B."/>
            <person name="Miyauchi S."/>
            <person name="Morin E."/>
            <person name="Drula E."/>
            <person name="Courty P.E."/>
            <person name="Kohler A."/>
            <person name="Kuo A."/>
            <person name="LaButti K."/>
            <person name="Pangilinan J."/>
            <person name="Lipzen A."/>
            <person name="Riley R."/>
            <person name="Andreopoulos W."/>
            <person name="He G."/>
            <person name="Johnson J."/>
            <person name="Nolan M."/>
            <person name="Tritt A."/>
            <person name="Barry K.W."/>
            <person name="Grigoriev I.V."/>
            <person name="Nagy L.G."/>
            <person name="Hibbett D."/>
            <person name="Henrissat B."/>
            <person name="Matheny P.B."/>
            <person name="Labbe J."/>
            <person name="Martin F.M."/>
        </authorList>
    </citation>
    <scope>NUCLEOTIDE SEQUENCE</scope>
    <source>
        <strain evidence="1">EC-137</strain>
    </source>
</reference>
<gene>
    <name evidence="1" type="ORF">K488DRAFT_50974</name>
</gene>
<keyword evidence="2" id="KW-1185">Reference proteome</keyword>
<dbReference type="EMBL" id="MU273562">
    <property type="protein sequence ID" value="KAI0031940.1"/>
    <property type="molecule type" value="Genomic_DNA"/>
</dbReference>
<protein>
    <submittedName>
        <fullName evidence="1">Uncharacterized protein</fullName>
    </submittedName>
</protein>
<dbReference type="Proteomes" id="UP000814128">
    <property type="component" value="Unassembled WGS sequence"/>
</dbReference>
<organism evidence="1 2">
    <name type="scientific">Vararia minispora EC-137</name>
    <dbReference type="NCBI Taxonomy" id="1314806"/>
    <lineage>
        <taxon>Eukaryota</taxon>
        <taxon>Fungi</taxon>
        <taxon>Dikarya</taxon>
        <taxon>Basidiomycota</taxon>
        <taxon>Agaricomycotina</taxon>
        <taxon>Agaricomycetes</taxon>
        <taxon>Russulales</taxon>
        <taxon>Lachnocladiaceae</taxon>
        <taxon>Vararia</taxon>
    </lineage>
</organism>
<comment type="caution">
    <text evidence="1">The sequence shown here is derived from an EMBL/GenBank/DDBJ whole genome shotgun (WGS) entry which is preliminary data.</text>
</comment>